<comment type="caution">
    <text evidence="1">The sequence shown here is derived from an EMBL/GenBank/DDBJ whole genome shotgun (WGS) entry which is preliminary data.</text>
</comment>
<reference evidence="1 2" key="1">
    <citation type="journal article" date="2015" name="Sci. Rep.">
        <title>Genome of the facultative scuticociliatosis pathogen Pseudocohnilembus persalinus provides insight into its virulence through horizontal gene transfer.</title>
        <authorList>
            <person name="Xiong J."/>
            <person name="Wang G."/>
            <person name="Cheng J."/>
            <person name="Tian M."/>
            <person name="Pan X."/>
            <person name="Warren A."/>
            <person name="Jiang C."/>
            <person name="Yuan D."/>
            <person name="Miao W."/>
        </authorList>
    </citation>
    <scope>NUCLEOTIDE SEQUENCE [LARGE SCALE GENOMIC DNA]</scope>
    <source>
        <strain evidence="1">36N120E</strain>
    </source>
</reference>
<dbReference type="GO" id="GO:0051601">
    <property type="term" value="P:exocyst localization"/>
    <property type="evidence" value="ECO:0007669"/>
    <property type="project" value="TreeGrafter"/>
</dbReference>
<dbReference type="GO" id="GO:0000145">
    <property type="term" value="C:exocyst"/>
    <property type="evidence" value="ECO:0007669"/>
    <property type="project" value="InterPro"/>
</dbReference>
<accession>A0A0V0QD17</accession>
<dbReference type="OMA" id="VENDHIN"/>
<gene>
    <name evidence="1" type="ORF">PPERSA_07218</name>
</gene>
<dbReference type="OrthoDB" id="289912at2759"/>
<dbReference type="GO" id="GO:0000149">
    <property type="term" value="F:SNARE binding"/>
    <property type="evidence" value="ECO:0007669"/>
    <property type="project" value="TreeGrafter"/>
</dbReference>
<keyword evidence="2" id="KW-1185">Reference proteome</keyword>
<proteinExistence type="predicted"/>
<dbReference type="PANTHER" id="PTHR21292">
    <property type="entry name" value="EXOCYST COMPLEX COMPONENT SEC6-RELATED"/>
    <property type="match status" value="1"/>
</dbReference>
<dbReference type="PANTHER" id="PTHR21292:SF1">
    <property type="entry name" value="EXOCYST COMPLEX COMPONENT 3"/>
    <property type="match status" value="1"/>
</dbReference>
<evidence type="ECO:0000313" key="2">
    <source>
        <dbReference type="Proteomes" id="UP000054937"/>
    </source>
</evidence>
<dbReference type="AlphaFoldDB" id="A0A0V0QD17"/>
<sequence length="669" mass="79638">MKHVNEEINILDENWQADYDTHQEMELFQKLANYKKNIDIFIEQLKYFMDVKFQIQRMEEKFQKEDFQHIFFKLISLTQLRDNVIEQLNPESKDLQTIKEEFKDLNQFEIKFYSALYGKIADCINLEKENPLQLMEIVKIVRNGDKLLVNQGKAPKFVPEAEKEIARFIEQRYLNQMASVSGPVAAIDNQKFIVQDLIKINSKVASRFPHDFDIFNLYFNNYKKMILGKLVPMMDQCETSLSRAGRQDVQFNEIRDRIQGYMAPFMVHLKDLIQKYIETSLERDKQDFFNFKILQKMIKEKQPLESNFPEDIFKQINDQIGLVVSQLKNDNFIGYIEMINLTFIGQMEDEIEQLKKVIKFNFEEAKKDVNLQLDLTLKISLYINNFQRCIKYSLETKKYVLESVKQPQQIEKVEESFRNLSQFFRNQLGVLYEQLKTVGFIEIQSEIIPQLFKQKWVDSDLIKDLGEKLVEFFDIISLSISLESQLWNIQKISFQFLADLYFEAFIMSYKNCFPNICTEFYPKYCDYYLVGLTEDQNLKGKANKQQKQQKQQQDQEQSIILMNKELMSMLIARDQERVNNDYLETYEQNLGKTASLVRKQFKVFLQIIDKKKIEIENLIVEAIQTYKLVALPLLEIGLTKIRDDCDTEYKNQMMKRMKDLLPKYLDLQQ</sequence>
<dbReference type="EMBL" id="LDAU01000195">
    <property type="protein sequence ID" value="KRX00111.1"/>
    <property type="molecule type" value="Genomic_DNA"/>
</dbReference>
<dbReference type="Proteomes" id="UP000054937">
    <property type="component" value="Unassembled WGS sequence"/>
</dbReference>
<protein>
    <recommendedName>
        <fullName evidence="3">Exocyst complex component Sec6</fullName>
    </recommendedName>
</protein>
<evidence type="ECO:0008006" key="3">
    <source>
        <dbReference type="Google" id="ProtNLM"/>
    </source>
</evidence>
<dbReference type="InParanoid" id="A0A0V0QD17"/>
<name>A0A0V0QD17_PSEPJ</name>
<dbReference type="GO" id="GO:0006887">
    <property type="term" value="P:exocytosis"/>
    <property type="evidence" value="ECO:0007669"/>
    <property type="project" value="InterPro"/>
</dbReference>
<organism evidence="1 2">
    <name type="scientific">Pseudocohnilembus persalinus</name>
    <name type="common">Ciliate</name>
    <dbReference type="NCBI Taxonomy" id="266149"/>
    <lineage>
        <taxon>Eukaryota</taxon>
        <taxon>Sar</taxon>
        <taxon>Alveolata</taxon>
        <taxon>Ciliophora</taxon>
        <taxon>Intramacronucleata</taxon>
        <taxon>Oligohymenophorea</taxon>
        <taxon>Scuticociliatia</taxon>
        <taxon>Philasterida</taxon>
        <taxon>Pseudocohnilembidae</taxon>
        <taxon>Pseudocohnilembus</taxon>
    </lineage>
</organism>
<dbReference type="InterPro" id="IPR010326">
    <property type="entry name" value="EXOC3/Sec6"/>
</dbReference>
<evidence type="ECO:0000313" key="1">
    <source>
        <dbReference type="EMBL" id="KRX00111.1"/>
    </source>
</evidence>